<organism evidence="1 2">
    <name type="scientific">Dokdonia pacifica</name>
    <dbReference type="NCBI Taxonomy" id="1627892"/>
    <lineage>
        <taxon>Bacteria</taxon>
        <taxon>Pseudomonadati</taxon>
        <taxon>Bacteroidota</taxon>
        <taxon>Flavobacteriia</taxon>
        <taxon>Flavobacteriales</taxon>
        <taxon>Flavobacteriaceae</taxon>
        <taxon>Dokdonia</taxon>
    </lineage>
</organism>
<reference evidence="1 2" key="1">
    <citation type="submission" date="2017-06" db="EMBL/GenBank/DDBJ databases">
        <authorList>
            <person name="Kim H.J."/>
            <person name="Triplett B.A."/>
        </authorList>
    </citation>
    <scope>NUCLEOTIDE SEQUENCE [LARGE SCALE GENOMIC DNA]</scope>
    <source>
        <strain evidence="1 2">DSM 25597</strain>
    </source>
</reference>
<gene>
    <name evidence="1" type="ORF">SAMN06265376_101867</name>
</gene>
<proteinExistence type="predicted"/>
<dbReference type="OrthoDB" id="1490993at2"/>
<name>A0A238WAH0_9FLAO</name>
<dbReference type="Proteomes" id="UP000198379">
    <property type="component" value="Unassembled WGS sequence"/>
</dbReference>
<dbReference type="AlphaFoldDB" id="A0A238WAH0"/>
<protein>
    <submittedName>
        <fullName evidence="1">Uncharacterized protein</fullName>
    </submittedName>
</protein>
<accession>A0A238WAH0</accession>
<keyword evidence="2" id="KW-1185">Reference proteome</keyword>
<evidence type="ECO:0000313" key="1">
    <source>
        <dbReference type="EMBL" id="SNR43498.1"/>
    </source>
</evidence>
<evidence type="ECO:0000313" key="2">
    <source>
        <dbReference type="Proteomes" id="UP000198379"/>
    </source>
</evidence>
<sequence length="292" mass="34446">MHRVILIFFLCCLACQEKEPCDYIEDYYQQVYQAELAYLEKDYQTAYDALKKVESQCDLLNQQIIQEPLMLARLSVILGKPEEAFPYLERMLSEGFYIETFENDEILEPLKGHEKWKELASKELDLLLAYRNQLNQDLRKEILEMNEEDQAVRINESRKKDMNTVDSIHKKRIKEIFKEYGYPHKGLVGKSSMGERTDIKVLLMHFLEPEYFTPLLLESTRKGIAPPGYVGFIVDRKNLADRDSFTYGIYDNADATQIKDFKNLDKRRISVGLPPWRLKKKVDSLRRAYLYN</sequence>
<dbReference type="RefSeq" id="WP_089370179.1">
    <property type="nucleotide sequence ID" value="NZ_BMEP01000002.1"/>
</dbReference>
<dbReference type="EMBL" id="FZNY01000001">
    <property type="protein sequence ID" value="SNR43498.1"/>
    <property type="molecule type" value="Genomic_DNA"/>
</dbReference>